<evidence type="ECO:0000313" key="7">
    <source>
        <dbReference type="EMBL" id="CEK72315.1"/>
    </source>
</evidence>
<dbReference type="GO" id="GO:0008270">
    <property type="term" value="F:zinc ion binding"/>
    <property type="evidence" value="ECO:0007669"/>
    <property type="project" value="UniProtKB-KW"/>
</dbReference>
<protein>
    <recommendedName>
        <fullName evidence="6">UBZ1-type domain-containing protein</fullName>
    </recommendedName>
</protein>
<gene>
    <name evidence="7" type="primary">ORF81896</name>
</gene>
<keyword evidence="1" id="KW-0479">Metal-binding</keyword>
<keyword evidence="3" id="KW-0862">Zinc</keyword>
<accession>A0A0B6ZX26</accession>
<evidence type="ECO:0000256" key="2">
    <source>
        <dbReference type="ARBA" id="ARBA00022771"/>
    </source>
</evidence>
<sequence>PQQRTSQSEVLAYRNGLGKVIQEHWGSKSEVISRPPRLLNINCANKSPAMNSKPSSNDLDKFVQVSPGLALNHGHRYQPDISSQKESEEGVSRSAETPRHFVYNGITMQRMLDSSGGGQFENVNRNSPTFQPQYVYNTTSNGQQGSVPAINRDMMTGGKLQMPPAHCNQSHRSGQEVVYVNSSAGHGLSTNHTSSSVDVDPSRARLNSDRRCPVCNNDYSHISIEEFQTHVFECFDDENPPETMKPQAPPYRLCPMCNARFGPEAAQVEFEKHVHNHFGEDCARGGFELLQP</sequence>
<keyword evidence="4" id="KW-0175">Coiled coil</keyword>
<dbReference type="CDD" id="cd21965">
    <property type="entry name" value="Zn-C2H2_CALCOCO1_TAX1BP1_like"/>
    <property type="match status" value="1"/>
</dbReference>
<evidence type="ECO:0000256" key="1">
    <source>
        <dbReference type="ARBA" id="ARBA00022723"/>
    </source>
</evidence>
<organism evidence="7">
    <name type="scientific">Arion vulgaris</name>
    <dbReference type="NCBI Taxonomy" id="1028688"/>
    <lineage>
        <taxon>Eukaryota</taxon>
        <taxon>Metazoa</taxon>
        <taxon>Spiralia</taxon>
        <taxon>Lophotrochozoa</taxon>
        <taxon>Mollusca</taxon>
        <taxon>Gastropoda</taxon>
        <taxon>Heterobranchia</taxon>
        <taxon>Euthyneura</taxon>
        <taxon>Panpulmonata</taxon>
        <taxon>Eupulmonata</taxon>
        <taxon>Stylommatophora</taxon>
        <taxon>Helicina</taxon>
        <taxon>Arionoidea</taxon>
        <taxon>Arionidae</taxon>
        <taxon>Arion</taxon>
    </lineage>
</organism>
<proteinExistence type="predicted"/>
<feature type="compositionally biased region" description="Polar residues" evidence="5">
    <location>
        <begin position="184"/>
        <end position="197"/>
    </location>
</feature>
<evidence type="ECO:0000259" key="6">
    <source>
        <dbReference type="Pfam" id="PF18112"/>
    </source>
</evidence>
<dbReference type="EMBL" id="HACG01025450">
    <property type="protein sequence ID" value="CEK72315.1"/>
    <property type="molecule type" value="Transcribed_RNA"/>
</dbReference>
<keyword evidence="2" id="KW-0863">Zinc-finger</keyword>
<feature type="region of interest" description="Disordered" evidence="5">
    <location>
        <begin position="71"/>
        <end position="96"/>
    </location>
</feature>
<name>A0A0B6ZX26_9EUPU</name>
<feature type="domain" description="UBZ1-type" evidence="6">
    <location>
        <begin position="252"/>
        <end position="278"/>
    </location>
</feature>
<dbReference type="InterPro" id="IPR041641">
    <property type="entry name" value="CALCOCO1/2_Zn_UBZ1"/>
</dbReference>
<feature type="region of interest" description="Disordered" evidence="5">
    <location>
        <begin position="184"/>
        <end position="203"/>
    </location>
</feature>
<feature type="compositionally biased region" description="Basic and acidic residues" evidence="5">
    <location>
        <begin position="83"/>
        <end position="96"/>
    </location>
</feature>
<dbReference type="Pfam" id="PF18112">
    <property type="entry name" value="Zn-C2H2_12"/>
    <property type="match status" value="1"/>
</dbReference>
<evidence type="ECO:0000256" key="4">
    <source>
        <dbReference type="ARBA" id="ARBA00023054"/>
    </source>
</evidence>
<evidence type="ECO:0000256" key="5">
    <source>
        <dbReference type="SAM" id="MobiDB-lite"/>
    </source>
</evidence>
<dbReference type="Gene3D" id="6.20.250.40">
    <property type="match status" value="1"/>
</dbReference>
<dbReference type="AlphaFoldDB" id="A0A0B6ZX26"/>
<reference evidence="7" key="1">
    <citation type="submission" date="2014-12" db="EMBL/GenBank/DDBJ databases">
        <title>Insight into the proteome of Arion vulgaris.</title>
        <authorList>
            <person name="Aradska J."/>
            <person name="Bulat T."/>
            <person name="Smidak R."/>
            <person name="Sarate P."/>
            <person name="Gangsoo J."/>
            <person name="Sialana F."/>
            <person name="Bilban M."/>
            <person name="Lubec G."/>
        </authorList>
    </citation>
    <scope>NUCLEOTIDE SEQUENCE</scope>
    <source>
        <tissue evidence="7">Skin</tissue>
    </source>
</reference>
<evidence type="ECO:0000256" key="3">
    <source>
        <dbReference type="ARBA" id="ARBA00022833"/>
    </source>
</evidence>
<feature type="non-terminal residue" evidence="7">
    <location>
        <position position="1"/>
    </location>
</feature>